<evidence type="ECO:0000313" key="2">
    <source>
        <dbReference type="Proteomes" id="UP000077734"/>
    </source>
</evidence>
<dbReference type="EMBL" id="LUUL01000093">
    <property type="protein sequence ID" value="OAI24219.1"/>
    <property type="molecule type" value="Genomic_DNA"/>
</dbReference>
<comment type="caution">
    <text evidence="1">The sequence shown here is derived from an EMBL/GenBank/DDBJ whole genome shotgun (WGS) entry which is preliminary data.</text>
</comment>
<dbReference type="RefSeq" id="WP_064023799.1">
    <property type="nucleotide sequence ID" value="NZ_LUUL01000093.1"/>
</dbReference>
<proteinExistence type="predicted"/>
<gene>
    <name evidence="1" type="ORF">A1356_16185</name>
</gene>
<dbReference type="Proteomes" id="UP000077734">
    <property type="component" value="Unassembled WGS sequence"/>
</dbReference>
<sequence>MKTIELDDETAAVLNELAGNEHLSVGQLLKRLAQSYQQQQDVKASPRLLTDFAGVLADSPSFKGDPLAIQQAMRDEWS</sequence>
<keyword evidence="2" id="KW-1185">Reference proteome</keyword>
<evidence type="ECO:0000313" key="1">
    <source>
        <dbReference type="EMBL" id="OAI24219.1"/>
    </source>
</evidence>
<evidence type="ECO:0008006" key="3">
    <source>
        <dbReference type="Google" id="ProtNLM"/>
    </source>
</evidence>
<protein>
    <recommendedName>
        <fullName evidence="3">Ribbon-helix-helix protein CopG domain-containing protein</fullName>
    </recommendedName>
</protein>
<dbReference type="AlphaFoldDB" id="A0AA91DB20"/>
<accession>A0AA91DB20</accession>
<reference evidence="1 2" key="1">
    <citation type="submission" date="2016-03" db="EMBL/GenBank/DDBJ databases">
        <authorList>
            <person name="Heylen K."/>
            <person name="De Vos P."/>
            <person name="Vekeman B."/>
        </authorList>
    </citation>
    <scope>NUCLEOTIDE SEQUENCE [LARGE SCALE GENOMIC DNA]</scope>
    <source>
        <strain evidence="1 2">R-49807</strain>
    </source>
</reference>
<organism evidence="1 2">
    <name type="scientific">Methylomonas koyamae</name>
    <dbReference type="NCBI Taxonomy" id="702114"/>
    <lineage>
        <taxon>Bacteria</taxon>
        <taxon>Pseudomonadati</taxon>
        <taxon>Pseudomonadota</taxon>
        <taxon>Gammaproteobacteria</taxon>
        <taxon>Methylococcales</taxon>
        <taxon>Methylococcaceae</taxon>
        <taxon>Methylomonas</taxon>
    </lineage>
</organism>
<name>A0AA91DB20_9GAMM</name>
<dbReference type="GO" id="GO:0006355">
    <property type="term" value="P:regulation of DNA-templated transcription"/>
    <property type="evidence" value="ECO:0007669"/>
    <property type="project" value="InterPro"/>
</dbReference>